<protein>
    <submittedName>
        <fullName evidence="2">Uncharacterized protein</fullName>
    </submittedName>
</protein>
<evidence type="ECO:0000313" key="2">
    <source>
        <dbReference type="EMBL" id="ORX39800.1"/>
    </source>
</evidence>
<keyword evidence="3" id="KW-1185">Reference proteome</keyword>
<gene>
    <name evidence="2" type="ORF">BD324DRAFT_607023</name>
</gene>
<dbReference type="Proteomes" id="UP000193218">
    <property type="component" value="Unassembled WGS sequence"/>
</dbReference>
<evidence type="ECO:0000313" key="3">
    <source>
        <dbReference type="Proteomes" id="UP000193218"/>
    </source>
</evidence>
<name>A0A1Y1UP22_9TREE</name>
<accession>A0A1Y1UP22</accession>
<dbReference type="EMBL" id="NBSH01000002">
    <property type="protein sequence ID" value="ORX39800.1"/>
    <property type="molecule type" value="Genomic_DNA"/>
</dbReference>
<dbReference type="AlphaFoldDB" id="A0A1Y1UP22"/>
<dbReference type="GeneID" id="33555851"/>
<sequence>MDLDPDSGSSDNGLEEIENYIPHHTKRLISEDDILQIKISATACQLDTLRAENLEYTKELLACKVHLAFLMRKPGLFFNEDHMRACYQARIEWYEKSIFEVREMIDELEGKQKTFKAEFFGVSQYLSGTSDADESDQERDFIDPGYNSDGEDPFVKAVIQRRSEDAEAPVIKKWQSVRID</sequence>
<reference evidence="2 3" key="1">
    <citation type="submission" date="2017-03" db="EMBL/GenBank/DDBJ databases">
        <title>Widespread Adenine N6-methylation of Active Genes in Fungi.</title>
        <authorList>
            <consortium name="DOE Joint Genome Institute"/>
            <person name="Mondo S.J."/>
            <person name="Dannebaum R.O."/>
            <person name="Kuo R.C."/>
            <person name="Louie K.B."/>
            <person name="Bewick A.J."/>
            <person name="Labutti K."/>
            <person name="Haridas S."/>
            <person name="Kuo A."/>
            <person name="Salamov A."/>
            <person name="Ahrendt S.R."/>
            <person name="Lau R."/>
            <person name="Bowen B.P."/>
            <person name="Lipzen A."/>
            <person name="Sullivan W."/>
            <person name="Andreopoulos W.B."/>
            <person name="Clum A."/>
            <person name="Lindquist E."/>
            <person name="Daum C."/>
            <person name="Northen T.R."/>
            <person name="Ramamoorthy G."/>
            <person name="Schmitz R.J."/>
            <person name="Gryganskyi A."/>
            <person name="Culley D."/>
            <person name="Magnuson J."/>
            <person name="James T.Y."/>
            <person name="O'Malley M.A."/>
            <person name="Stajich J.E."/>
            <person name="Spatafora J.W."/>
            <person name="Visel A."/>
            <person name="Grigoriev I.V."/>
        </authorList>
    </citation>
    <scope>NUCLEOTIDE SEQUENCE [LARGE SCALE GENOMIC DNA]</scope>
    <source>
        <strain evidence="2 3">NRRL Y-17943</strain>
    </source>
</reference>
<feature type="region of interest" description="Disordered" evidence="1">
    <location>
        <begin position="128"/>
        <end position="152"/>
    </location>
</feature>
<evidence type="ECO:0000256" key="1">
    <source>
        <dbReference type="SAM" id="MobiDB-lite"/>
    </source>
</evidence>
<comment type="caution">
    <text evidence="2">The sequence shown here is derived from an EMBL/GenBank/DDBJ whole genome shotgun (WGS) entry which is preliminary data.</text>
</comment>
<organism evidence="2 3">
    <name type="scientific">Kockovaella imperatae</name>
    <dbReference type="NCBI Taxonomy" id="4999"/>
    <lineage>
        <taxon>Eukaryota</taxon>
        <taxon>Fungi</taxon>
        <taxon>Dikarya</taxon>
        <taxon>Basidiomycota</taxon>
        <taxon>Agaricomycotina</taxon>
        <taxon>Tremellomycetes</taxon>
        <taxon>Tremellales</taxon>
        <taxon>Cuniculitremaceae</taxon>
        <taxon>Kockovaella</taxon>
    </lineage>
</organism>
<dbReference type="RefSeq" id="XP_021873585.1">
    <property type="nucleotide sequence ID" value="XM_022014043.1"/>
</dbReference>
<dbReference type="InParanoid" id="A0A1Y1UP22"/>
<proteinExistence type="predicted"/>